<dbReference type="GO" id="GO:0046872">
    <property type="term" value="F:metal ion binding"/>
    <property type="evidence" value="ECO:0007669"/>
    <property type="project" value="UniProtKB-KW"/>
</dbReference>
<gene>
    <name evidence="6" type="ORF">CDN99_20890</name>
</gene>
<name>A0A246J113_9BURK</name>
<evidence type="ECO:0000313" key="6">
    <source>
        <dbReference type="EMBL" id="OWQ86291.1"/>
    </source>
</evidence>
<dbReference type="PANTHER" id="PTHR34218">
    <property type="entry name" value="PEPTIDASE S45 PENICILLIN AMIDASE"/>
    <property type="match status" value="1"/>
</dbReference>
<dbReference type="PANTHER" id="PTHR34218:SF5">
    <property type="entry name" value="PENICILLIN ACYLASE FAMILY PROTEIN"/>
    <property type="match status" value="1"/>
</dbReference>
<accession>A0A246J113</accession>
<dbReference type="EMBL" id="NIOF01000011">
    <property type="protein sequence ID" value="OWQ86291.1"/>
    <property type="molecule type" value="Genomic_DNA"/>
</dbReference>
<keyword evidence="3" id="KW-0865">Zymogen</keyword>
<feature type="binding site" evidence="5">
    <location>
        <position position="474"/>
    </location>
    <ligand>
        <name>Ca(2+)</name>
        <dbReference type="ChEBI" id="CHEBI:29108"/>
    </ligand>
</feature>
<keyword evidence="2" id="KW-0378">Hydrolase</keyword>
<feature type="active site" description="Nucleophile" evidence="4">
    <location>
        <position position="266"/>
    </location>
</feature>
<feature type="binding site" evidence="5">
    <location>
        <position position="201"/>
    </location>
    <ligand>
        <name>Ca(2+)</name>
        <dbReference type="ChEBI" id="CHEBI:29108"/>
    </ligand>
</feature>
<dbReference type="GO" id="GO:0016811">
    <property type="term" value="F:hydrolase activity, acting on carbon-nitrogen (but not peptide) bonds, in linear amides"/>
    <property type="evidence" value="ECO:0007669"/>
    <property type="project" value="InterPro"/>
</dbReference>
<comment type="caution">
    <text evidence="6">The sequence shown here is derived from an EMBL/GenBank/DDBJ whole genome shotgun (WGS) entry which is preliminary data.</text>
</comment>
<protein>
    <submittedName>
        <fullName evidence="6">Penicillin acylase family protein</fullName>
    </submittedName>
</protein>
<dbReference type="Gene3D" id="1.10.439.10">
    <property type="entry name" value="Penicillin Amidohydrolase, domain 1"/>
    <property type="match status" value="1"/>
</dbReference>
<dbReference type="InterPro" id="IPR014395">
    <property type="entry name" value="Pen/GL7ACA/AHL_acylase"/>
</dbReference>
<sequence length="807" mass="89234">MSVGRWLKRGAIALTVLVALGAAGLTWHVRAKLPQRDGELRLAGLSAPVQVLYDEWGVPHIDARNEADLYRALGYLHAQDRLFQMEMLRRLARGELAEVLGPKLVETDRLFRTLGIRERADTLAAQAAAAAAQADAQAGSQGAAYRALQAYLDGVNQYQATRPAPLEFEILGIPKRPFTPADTLSVAGYLAYSFAAAFRTEPALTAIRDQLGPDYLRIFDLDWKPQGVLEPQALNSLGKAAPLLLRLAAAGDRAAELAGLPQFEGSNAWVVSGTRTASGKPLLAGDPHIAYSAPAVWWEAHLRTPQFELYGHHLALNPMALLGHNQRFGWSLTMFQNDDVDLIAEKINPANPNEVWVHDRWVPMTARQEVLKVKGQPDQILTLRRSPHGPIINDAVPGDRGERPIALWWAFLETENPVLDAFYQLGRADTLDKAREAASLIHAPGLNIVWANAAGDIGWWAAAKLPIRPEGVNPTFILDGATAEADKLGFLPFSANPQEENPARGYIVSANFQPHSTTPVPGYYNLPERGRRLDGLLNQGKRWDTQNSQALQLDVQTDYGPRVLRPLVPLLRGAASVEEQPLVEALVRWNGAYRADALAPVLFQQFTAELLRAAMKDELGEAQFENLRRTRALDQALPRLTADADSPWWDNRSTPQRETQADIVRQAWKSALAHLQRTMGPDSAQWRWDKVHTLTHEHPLGKQKPLDRIFNVGPFPVPGGHEVPNNLAQRNGDGPWPVTYGPSTRRLIDFAKPQEALGVNPVGQSGVWPDPHYDDQAPLLAKGQYRREWLTEADVQAHARGHLVLKP</sequence>
<evidence type="ECO:0000256" key="5">
    <source>
        <dbReference type="PIRSR" id="PIRSR001227-2"/>
    </source>
</evidence>
<organism evidence="6 7">
    <name type="scientific">Roseateles aquatilis</name>
    <dbReference type="NCBI Taxonomy" id="431061"/>
    <lineage>
        <taxon>Bacteria</taxon>
        <taxon>Pseudomonadati</taxon>
        <taxon>Pseudomonadota</taxon>
        <taxon>Betaproteobacteria</taxon>
        <taxon>Burkholderiales</taxon>
        <taxon>Sphaerotilaceae</taxon>
        <taxon>Roseateles</taxon>
    </lineage>
</organism>
<dbReference type="InterPro" id="IPR043146">
    <property type="entry name" value="Penicillin_amidase_N_B-knob"/>
</dbReference>
<dbReference type="Pfam" id="PF01804">
    <property type="entry name" value="Penicil_amidase"/>
    <property type="match status" value="1"/>
</dbReference>
<dbReference type="SUPFAM" id="SSF56235">
    <property type="entry name" value="N-terminal nucleophile aminohydrolases (Ntn hydrolases)"/>
    <property type="match status" value="1"/>
</dbReference>
<dbReference type="InterPro" id="IPR023343">
    <property type="entry name" value="Penicillin_amidase_dom1"/>
</dbReference>
<dbReference type="OrthoDB" id="9760084at2"/>
<evidence type="ECO:0000256" key="1">
    <source>
        <dbReference type="ARBA" id="ARBA00006586"/>
    </source>
</evidence>
<keyword evidence="7" id="KW-1185">Reference proteome</keyword>
<dbReference type="InterPro" id="IPR002692">
    <property type="entry name" value="S45"/>
</dbReference>
<dbReference type="Gene3D" id="2.30.120.10">
    <property type="match status" value="1"/>
</dbReference>
<dbReference type="Proteomes" id="UP000197468">
    <property type="component" value="Unassembled WGS sequence"/>
</dbReference>
<feature type="binding site" evidence="5">
    <location>
        <position position="341"/>
    </location>
    <ligand>
        <name>Ca(2+)</name>
        <dbReference type="ChEBI" id="CHEBI:29108"/>
    </ligand>
</feature>
<dbReference type="GO" id="GO:0017000">
    <property type="term" value="P:antibiotic biosynthetic process"/>
    <property type="evidence" value="ECO:0007669"/>
    <property type="project" value="InterPro"/>
</dbReference>
<reference evidence="6 7" key="1">
    <citation type="journal article" date="2008" name="Int. J. Syst. Evol. Microbiol.">
        <title>Description of Roseateles aquatilis sp. nov. and Roseateles terrae sp. nov., in the class Betaproteobacteria, and emended description of the genus Roseateles.</title>
        <authorList>
            <person name="Gomila M."/>
            <person name="Bowien B."/>
            <person name="Falsen E."/>
            <person name="Moore E.R."/>
            <person name="Lalucat J."/>
        </authorList>
    </citation>
    <scope>NUCLEOTIDE SEQUENCE [LARGE SCALE GENOMIC DNA]</scope>
    <source>
        <strain evidence="6 7">CCUG 48205</strain>
    </source>
</reference>
<keyword evidence="5" id="KW-0106">Calcium</keyword>
<dbReference type="InterPro" id="IPR029055">
    <property type="entry name" value="Ntn_hydrolases_N"/>
</dbReference>
<dbReference type="Gene3D" id="1.10.1400.10">
    <property type="match status" value="1"/>
</dbReference>
<evidence type="ECO:0000256" key="3">
    <source>
        <dbReference type="ARBA" id="ARBA00023145"/>
    </source>
</evidence>
<dbReference type="Gene3D" id="3.60.20.10">
    <property type="entry name" value="Glutamine Phosphoribosylpyrophosphate, subunit 1, domain 1"/>
    <property type="match status" value="1"/>
</dbReference>
<comment type="similarity">
    <text evidence="1">Belongs to the peptidase S45 family.</text>
</comment>
<evidence type="ECO:0000313" key="7">
    <source>
        <dbReference type="Proteomes" id="UP000197468"/>
    </source>
</evidence>
<feature type="binding site" evidence="5">
    <location>
        <position position="340"/>
    </location>
    <ligand>
        <name>Ca(2+)</name>
        <dbReference type="ChEBI" id="CHEBI:29108"/>
    </ligand>
</feature>
<keyword evidence="5" id="KW-0479">Metal-binding</keyword>
<dbReference type="CDD" id="cd03747">
    <property type="entry name" value="Ntn_PGA_like"/>
    <property type="match status" value="1"/>
</dbReference>
<evidence type="ECO:0000256" key="2">
    <source>
        <dbReference type="ARBA" id="ARBA00022801"/>
    </source>
</evidence>
<dbReference type="RefSeq" id="WP_088386838.1">
    <property type="nucleotide sequence ID" value="NZ_NIOF01000011.1"/>
</dbReference>
<dbReference type="PIRSF" id="PIRSF001227">
    <property type="entry name" value="Pen_acylase"/>
    <property type="match status" value="1"/>
</dbReference>
<feature type="binding site" evidence="5">
    <location>
        <position position="338"/>
    </location>
    <ligand>
        <name>Ca(2+)</name>
        <dbReference type="ChEBI" id="CHEBI:29108"/>
    </ligand>
</feature>
<evidence type="ECO:0000256" key="4">
    <source>
        <dbReference type="PIRSR" id="PIRSR001227-1"/>
    </source>
</evidence>
<proteinExistence type="inferred from homology"/>
<dbReference type="InterPro" id="IPR043147">
    <property type="entry name" value="Penicillin_amidase_A-knob"/>
</dbReference>
<dbReference type="AlphaFoldDB" id="A0A246J113"/>
<comment type="cofactor">
    <cofactor evidence="5">
        <name>Ca(2+)</name>
        <dbReference type="ChEBI" id="CHEBI:29108"/>
    </cofactor>
    <text evidence="5">Binds 1 Ca(2+) ion per dimer.</text>
</comment>